<reference evidence="2" key="1">
    <citation type="submission" date="2017-03" db="EMBL/GenBank/DDBJ databases">
        <authorList>
            <person name="Herbold C."/>
        </authorList>
    </citation>
    <scope>NUCLEOTIDE SEQUENCE [LARGE SCALE GENOMIC DNA]</scope>
</reference>
<evidence type="ECO:0000313" key="2">
    <source>
        <dbReference type="Proteomes" id="UP000230607"/>
    </source>
</evidence>
<accession>A0A2H1FEQ0</accession>
<gene>
    <name evidence="1" type="ORF">NCS_10946</name>
</gene>
<keyword evidence="2" id="KW-1185">Reference proteome</keyword>
<organism evidence="1 2">
    <name type="scientific">Candidatus Nitrosotalea okcheonensis</name>
    <dbReference type="NCBI Taxonomy" id="1903276"/>
    <lineage>
        <taxon>Archaea</taxon>
        <taxon>Nitrososphaerota</taxon>
        <taxon>Nitrososphaeria</taxon>
        <taxon>Nitrosotaleales</taxon>
        <taxon>Nitrosotaleaceae</taxon>
        <taxon>Nitrosotalea</taxon>
    </lineage>
</organism>
<protein>
    <submittedName>
        <fullName evidence="1">Uncharacterized protein</fullName>
    </submittedName>
</protein>
<name>A0A2H1FEQ0_9ARCH</name>
<dbReference type="Proteomes" id="UP000230607">
    <property type="component" value="Chromosome 1"/>
</dbReference>
<proteinExistence type="predicted"/>
<evidence type="ECO:0000313" key="1">
    <source>
        <dbReference type="EMBL" id="SMH71139.1"/>
    </source>
</evidence>
<dbReference type="EMBL" id="LT841358">
    <property type="protein sequence ID" value="SMH71139.1"/>
    <property type="molecule type" value="Genomic_DNA"/>
</dbReference>
<sequence length="54" mass="5755">MVPMVPAITVVVSSFEFVNLLKKSTGPMVTARTVVVGPAKTRPVKTVLAGPWVF</sequence>
<dbReference type="AlphaFoldDB" id="A0A2H1FEQ0"/>